<evidence type="ECO:0000313" key="1">
    <source>
        <dbReference type="EMBL" id="VDC71153.1"/>
    </source>
</evidence>
<organism evidence="1">
    <name type="scientific">Brassica campestris</name>
    <name type="common">Field mustard</name>
    <dbReference type="NCBI Taxonomy" id="3711"/>
    <lineage>
        <taxon>Eukaryota</taxon>
        <taxon>Viridiplantae</taxon>
        <taxon>Streptophyta</taxon>
        <taxon>Embryophyta</taxon>
        <taxon>Tracheophyta</taxon>
        <taxon>Spermatophyta</taxon>
        <taxon>Magnoliopsida</taxon>
        <taxon>eudicotyledons</taxon>
        <taxon>Gunneridae</taxon>
        <taxon>Pentapetalae</taxon>
        <taxon>rosids</taxon>
        <taxon>malvids</taxon>
        <taxon>Brassicales</taxon>
        <taxon>Brassicaceae</taxon>
        <taxon>Brassiceae</taxon>
        <taxon>Brassica</taxon>
    </lineage>
</organism>
<dbReference type="AlphaFoldDB" id="A0A3P5ZAP2"/>
<sequence>MALRSGISSSTTTKLAMRKFVSEGSMNNLLSIIAVYDQSSI</sequence>
<accession>A0A3P5ZAP2</accession>
<dbReference type="EMBL" id="LR031570">
    <property type="protein sequence ID" value="VDC71153.1"/>
    <property type="molecule type" value="Genomic_DNA"/>
</dbReference>
<proteinExistence type="predicted"/>
<reference evidence="1" key="1">
    <citation type="submission" date="2018-11" db="EMBL/GenBank/DDBJ databases">
        <authorList>
            <consortium name="Genoscope - CEA"/>
            <person name="William W."/>
        </authorList>
    </citation>
    <scope>NUCLEOTIDE SEQUENCE</scope>
</reference>
<gene>
    <name evidence="1" type="ORF">BRAA05T20867Z</name>
</gene>
<protein>
    <submittedName>
        <fullName evidence="1">Uncharacterized protein</fullName>
    </submittedName>
</protein>
<name>A0A3P5ZAP2_BRACM</name>